<evidence type="ECO:0000256" key="6">
    <source>
        <dbReference type="SAM" id="MobiDB-lite"/>
    </source>
</evidence>
<dbReference type="Pfam" id="PF13356">
    <property type="entry name" value="Arm-DNA-bind_3"/>
    <property type="match status" value="1"/>
</dbReference>
<evidence type="ECO:0000256" key="5">
    <source>
        <dbReference type="PROSITE-ProRule" id="PRU01248"/>
    </source>
</evidence>
<dbReference type="InterPro" id="IPR025166">
    <property type="entry name" value="Integrase_DNA_bind_dom"/>
</dbReference>
<evidence type="ECO:0000256" key="3">
    <source>
        <dbReference type="ARBA" id="ARBA00023125"/>
    </source>
</evidence>
<evidence type="ECO:0000313" key="9">
    <source>
        <dbReference type="EMBL" id="GGY19556.1"/>
    </source>
</evidence>
<dbReference type="GO" id="GO:0003677">
    <property type="term" value="F:DNA binding"/>
    <property type="evidence" value="ECO:0007669"/>
    <property type="project" value="UniProtKB-UniRule"/>
</dbReference>
<keyword evidence="3 5" id="KW-0238">DNA-binding</keyword>
<feature type="domain" description="Core-binding (CB)" evidence="8">
    <location>
        <begin position="100"/>
        <end position="181"/>
    </location>
</feature>
<keyword evidence="4" id="KW-0233">DNA recombination</keyword>
<evidence type="ECO:0000259" key="7">
    <source>
        <dbReference type="PROSITE" id="PS51898"/>
    </source>
</evidence>
<dbReference type="GO" id="GO:0015074">
    <property type="term" value="P:DNA integration"/>
    <property type="evidence" value="ECO:0007669"/>
    <property type="project" value="UniProtKB-KW"/>
</dbReference>
<dbReference type="InterPro" id="IPR038488">
    <property type="entry name" value="Integrase_DNA-bd_sf"/>
</dbReference>
<dbReference type="InterPro" id="IPR053876">
    <property type="entry name" value="Phage_int_M"/>
</dbReference>
<reference evidence="9" key="2">
    <citation type="submission" date="2020-09" db="EMBL/GenBank/DDBJ databases">
        <authorList>
            <person name="Sun Q."/>
            <person name="Kim S."/>
        </authorList>
    </citation>
    <scope>NUCLEOTIDE SEQUENCE</scope>
    <source>
        <strain evidence="9">KCTC 32182</strain>
    </source>
</reference>
<dbReference type="SUPFAM" id="SSF56349">
    <property type="entry name" value="DNA breaking-rejoining enzymes"/>
    <property type="match status" value="1"/>
</dbReference>
<evidence type="ECO:0000313" key="10">
    <source>
        <dbReference type="Proteomes" id="UP000645257"/>
    </source>
</evidence>
<dbReference type="PROSITE" id="PS51900">
    <property type="entry name" value="CB"/>
    <property type="match status" value="1"/>
</dbReference>
<gene>
    <name evidence="9" type="ORF">GCM10011289_23920</name>
</gene>
<evidence type="ECO:0000256" key="2">
    <source>
        <dbReference type="ARBA" id="ARBA00022908"/>
    </source>
</evidence>
<dbReference type="InterPro" id="IPR002104">
    <property type="entry name" value="Integrase_catalytic"/>
</dbReference>
<accession>A0A918UAZ5</accession>
<evidence type="ECO:0000256" key="4">
    <source>
        <dbReference type="ARBA" id="ARBA00023172"/>
    </source>
</evidence>
<comment type="caution">
    <text evidence="9">The sequence shown here is derived from an EMBL/GenBank/DDBJ whole genome shotgun (WGS) entry which is preliminary data.</text>
</comment>
<feature type="domain" description="Tyr recombinase" evidence="7">
    <location>
        <begin position="205"/>
        <end position="388"/>
    </location>
</feature>
<organism evidence="9 10">
    <name type="scientific">Paludibacterium paludis</name>
    <dbReference type="NCBI Taxonomy" id="1225769"/>
    <lineage>
        <taxon>Bacteria</taxon>
        <taxon>Pseudomonadati</taxon>
        <taxon>Pseudomonadota</taxon>
        <taxon>Betaproteobacteria</taxon>
        <taxon>Neisseriales</taxon>
        <taxon>Chromobacteriaceae</taxon>
        <taxon>Paludibacterium</taxon>
    </lineage>
</organism>
<comment type="similarity">
    <text evidence="1">Belongs to the 'phage' integrase family.</text>
</comment>
<reference evidence="9" key="1">
    <citation type="journal article" date="2014" name="Int. J. Syst. Evol. Microbiol.">
        <title>Complete genome sequence of Corynebacterium casei LMG S-19264T (=DSM 44701T), isolated from a smear-ripened cheese.</title>
        <authorList>
            <consortium name="US DOE Joint Genome Institute (JGI-PGF)"/>
            <person name="Walter F."/>
            <person name="Albersmeier A."/>
            <person name="Kalinowski J."/>
            <person name="Ruckert C."/>
        </authorList>
    </citation>
    <scope>NUCLEOTIDE SEQUENCE</scope>
    <source>
        <strain evidence="9">KCTC 32182</strain>
    </source>
</reference>
<dbReference type="PANTHER" id="PTHR30629:SF2">
    <property type="entry name" value="PROPHAGE INTEGRASE INTS-RELATED"/>
    <property type="match status" value="1"/>
</dbReference>
<dbReference type="AlphaFoldDB" id="A0A918UAZ5"/>
<name>A0A918UAZ5_9NEIS</name>
<dbReference type="Gene3D" id="1.10.443.10">
    <property type="entry name" value="Intergrase catalytic core"/>
    <property type="match status" value="1"/>
</dbReference>
<dbReference type="Gene3D" id="3.30.160.390">
    <property type="entry name" value="Integrase, DNA-binding domain"/>
    <property type="match status" value="1"/>
</dbReference>
<proteinExistence type="inferred from homology"/>
<dbReference type="Gene3D" id="1.10.150.130">
    <property type="match status" value="1"/>
</dbReference>
<dbReference type="InterPro" id="IPR011010">
    <property type="entry name" value="DNA_brk_join_enz"/>
</dbReference>
<protein>
    <submittedName>
        <fullName evidence="9">Integrase</fullName>
    </submittedName>
</protein>
<dbReference type="InterPro" id="IPR044068">
    <property type="entry name" value="CB"/>
</dbReference>
<dbReference type="EMBL" id="BMYX01000013">
    <property type="protein sequence ID" value="GGY19556.1"/>
    <property type="molecule type" value="Genomic_DNA"/>
</dbReference>
<dbReference type="InterPro" id="IPR013762">
    <property type="entry name" value="Integrase-like_cat_sf"/>
</dbReference>
<dbReference type="Proteomes" id="UP000645257">
    <property type="component" value="Unassembled WGS sequence"/>
</dbReference>
<dbReference type="PROSITE" id="PS51898">
    <property type="entry name" value="TYR_RECOMBINASE"/>
    <property type="match status" value="1"/>
</dbReference>
<dbReference type="CDD" id="cd00801">
    <property type="entry name" value="INT_P4_C"/>
    <property type="match status" value="1"/>
</dbReference>
<dbReference type="Pfam" id="PF22022">
    <property type="entry name" value="Phage_int_M"/>
    <property type="match status" value="1"/>
</dbReference>
<dbReference type="InterPro" id="IPR050808">
    <property type="entry name" value="Phage_Integrase"/>
</dbReference>
<sequence>MPLTDTACRTARPDPDGKMYRLTDGFGMYLQVMPNGSKYFRLKYRFQGKEKCLALGVYPATTLRQARELRDAARKLVKQGRDPLQQRRETAQTERLQAESVFAVLCREWHAKLRPVWTPGHARTVWARLEQNLFPWLGDRPIAEITAPMLLKTLQRVEQRGARETARRILQICGQVFRYAIATGRAIQDPSAALRGALAPVVKSSYATITNPAEIGPLLRAIDGYRGAPVTRFALLLAPLVFVRPGELRKAEWSEFDLEQGLWRIPAARMKMRVEHLVPLSRQALELFRELHALTGRRSYVFPGARSAQRPMSNNTVNAALRRLGFASDEMTGHGFRHMASTLLNEQGWNPDAIERQLAHSSSHSVRGTYNKAEYLVERTEMMQAWADYLDTLRHADPPPRPAAPSRRGKTVRSEASR</sequence>
<dbReference type="PANTHER" id="PTHR30629">
    <property type="entry name" value="PROPHAGE INTEGRASE"/>
    <property type="match status" value="1"/>
</dbReference>
<dbReference type="InterPro" id="IPR010998">
    <property type="entry name" value="Integrase_recombinase_N"/>
</dbReference>
<dbReference type="Pfam" id="PF00589">
    <property type="entry name" value="Phage_integrase"/>
    <property type="match status" value="1"/>
</dbReference>
<keyword evidence="2" id="KW-0229">DNA integration</keyword>
<feature type="region of interest" description="Disordered" evidence="6">
    <location>
        <begin position="394"/>
        <end position="418"/>
    </location>
</feature>
<evidence type="ECO:0000256" key="1">
    <source>
        <dbReference type="ARBA" id="ARBA00008857"/>
    </source>
</evidence>
<evidence type="ECO:0000259" key="8">
    <source>
        <dbReference type="PROSITE" id="PS51900"/>
    </source>
</evidence>
<dbReference type="GO" id="GO:0006310">
    <property type="term" value="P:DNA recombination"/>
    <property type="evidence" value="ECO:0007669"/>
    <property type="project" value="UniProtKB-KW"/>
</dbReference>
<dbReference type="RefSeq" id="WP_189534591.1">
    <property type="nucleotide sequence ID" value="NZ_BMYX01000013.1"/>
</dbReference>
<keyword evidence="10" id="KW-1185">Reference proteome</keyword>